<dbReference type="EMBL" id="CAKOGP040002047">
    <property type="protein sequence ID" value="CAJ1960109.1"/>
    <property type="molecule type" value="Genomic_DNA"/>
</dbReference>
<organism evidence="2 3">
    <name type="scientific">Cylindrotheca closterium</name>
    <dbReference type="NCBI Taxonomy" id="2856"/>
    <lineage>
        <taxon>Eukaryota</taxon>
        <taxon>Sar</taxon>
        <taxon>Stramenopiles</taxon>
        <taxon>Ochrophyta</taxon>
        <taxon>Bacillariophyta</taxon>
        <taxon>Bacillariophyceae</taxon>
        <taxon>Bacillariophycidae</taxon>
        <taxon>Bacillariales</taxon>
        <taxon>Bacillariaceae</taxon>
        <taxon>Cylindrotheca</taxon>
    </lineage>
</organism>
<dbReference type="PROSITE" id="PS00028">
    <property type="entry name" value="ZINC_FINGER_C2H2_1"/>
    <property type="match status" value="1"/>
</dbReference>
<accession>A0AAD2JL16</accession>
<reference evidence="2" key="1">
    <citation type="submission" date="2023-08" db="EMBL/GenBank/DDBJ databases">
        <authorList>
            <person name="Audoor S."/>
            <person name="Bilcke G."/>
        </authorList>
    </citation>
    <scope>NUCLEOTIDE SEQUENCE</scope>
</reference>
<protein>
    <recommendedName>
        <fullName evidence="1">C2H2-type domain-containing protein</fullName>
    </recommendedName>
</protein>
<evidence type="ECO:0000313" key="2">
    <source>
        <dbReference type="EMBL" id="CAJ1960109.1"/>
    </source>
</evidence>
<dbReference type="Proteomes" id="UP001295423">
    <property type="component" value="Unassembled WGS sequence"/>
</dbReference>
<evidence type="ECO:0000313" key="3">
    <source>
        <dbReference type="Proteomes" id="UP001295423"/>
    </source>
</evidence>
<comment type="caution">
    <text evidence="2">The sequence shown here is derived from an EMBL/GenBank/DDBJ whole genome shotgun (WGS) entry which is preliminary data.</text>
</comment>
<keyword evidence="3" id="KW-1185">Reference proteome</keyword>
<evidence type="ECO:0000259" key="1">
    <source>
        <dbReference type="PROSITE" id="PS00028"/>
    </source>
</evidence>
<gene>
    <name evidence="2" type="ORF">CYCCA115_LOCUS18525</name>
</gene>
<proteinExistence type="predicted"/>
<feature type="domain" description="C2H2-type" evidence="1">
    <location>
        <begin position="221"/>
        <end position="243"/>
    </location>
</feature>
<dbReference type="InterPro" id="IPR036047">
    <property type="entry name" value="F-box-like_dom_sf"/>
</dbReference>
<dbReference type="SUPFAM" id="SSF81383">
    <property type="entry name" value="F-box domain"/>
    <property type="match status" value="1"/>
</dbReference>
<sequence>MTSTQDDTGSLKQCLLDDTVLEHVLPFLHAPELASVARTNRHFFQLVMNHDTLWASTYEHWNRKYRLAPLRVLTQDDFYDPDNFVRIEMRIPLRPRRWRTIGESANGDDGIGHDDCHDVNYYQSTVLSLQARQPRRYCHDENDANIDNTGGDCSKCLPTALEYSNDVETIDMYEDDKDDCPIYFMDHGVYCHWRVDEYGNLLDSPSGNSSQWSRREYPVLCEDCGVKLHTTEDLVNHCTSPLHIYCKCPVLLDPRRTADFEYLSRYEKAKAIWHYPKQAASFYRQLGHQPPNQYRMHQYFGLLEGTIAFVLQRDSIADSSKHLYPERTVQRVSDYCVEWIVHKALHYDFFNHAKQVAYAGWQAVDFYESGLGYDLCLFLTGIPDHHFDFLLYD</sequence>
<dbReference type="InterPro" id="IPR013087">
    <property type="entry name" value="Znf_C2H2_type"/>
</dbReference>
<name>A0AAD2JL16_9STRA</name>
<dbReference type="AlphaFoldDB" id="A0AAD2JL16"/>